<keyword evidence="3" id="KW-1003">Cell membrane</keyword>
<feature type="transmembrane region" description="Helical" evidence="8">
    <location>
        <begin position="498"/>
        <end position="520"/>
    </location>
</feature>
<keyword evidence="11" id="KW-1185">Reference proteome</keyword>
<comment type="caution">
    <text evidence="10">The sequence shown here is derived from an EMBL/GenBank/DDBJ whole genome shotgun (WGS) entry which is preliminary data.</text>
</comment>
<evidence type="ECO:0000256" key="7">
    <source>
        <dbReference type="ARBA" id="ARBA00023136"/>
    </source>
</evidence>
<keyword evidence="2 8" id="KW-0813">Transport</keyword>
<evidence type="ECO:0000256" key="6">
    <source>
        <dbReference type="ARBA" id="ARBA00022989"/>
    </source>
</evidence>
<feature type="domain" description="ABC transmembrane type-1" evidence="9">
    <location>
        <begin position="335"/>
        <end position="519"/>
    </location>
</feature>
<evidence type="ECO:0000259" key="9">
    <source>
        <dbReference type="PROSITE" id="PS50928"/>
    </source>
</evidence>
<reference evidence="10 11" key="1">
    <citation type="submission" date="2020-11" db="EMBL/GenBank/DDBJ databases">
        <title>Genomic insight of Alicyclobacillus mali FL 18 reveals a new arsenic-resistant strain, with potential in environmental biotechnology.</title>
        <authorList>
            <person name="Fiorentino G."/>
            <person name="Gallo G."/>
            <person name="Aulitto M."/>
        </authorList>
    </citation>
    <scope>NUCLEOTIDE SEQUENCE [LARGE SCALE GENOMIC DNA]</scope>
    <source>
        <strain evidence="10 11">FL 18</strain>
    </source>
</reference>
<feature type="domain" description="ABC transmembrane type-1" evidence="9">
    <location>
        <begin position="48"/>
        <end position="251"/>
    </location>
</feature>
<keyword evidence="4" id="KW-0997">Cell inner membrane</keyword>
<evidence type="ECO:0000256" key="4">
    <source>
        <dbReference type="ARBA" id="ARBA00022519"/>
    </source>
</evidence>
<evidence type="ECO:0000256" key="3">
    <source>
        <dbReference type="ARBA" id="ARBA00022475"/>
    </source>
</evidence>
<dbReference type="CDD" id="cd06261">
    <property type="entry name" value="TM_PBP2"/>
    <property type="match status" value="1"/>
</dbReference>
<dbReference type="EMBL" id="JADPKZ010000039">
    <property type="protein sequence ID" value="MBF8377884.1"/>
    <property type="molecule type" value="Genomic_DNA"/>
</dbReference>
<dbReference type="PANTHER" id="PTHR43357:SF4">
    <property type="entry name" value="INNER MEMBRANE ABC TRANSPORTER PERMEASE PROTEIN YDCV"/>
    <property type="match status" value="1"/>
</dbReference>
<comment type="subcellular location">
    <subcellularLocation>
        <location evidence="1">Cell inner membrane</location>
        <topology evidence="1">Multi-pass membrane protein</topology>
    </subcellularLocation>
    <subcellularLocation>
        <location evidence="8">Cell membrane</location>
        <topology evidence="8">Multi-pass membrane protein</topology>
    </subcellularLocation>
</comment>
<protein>
    <submittedName>
        <fullName evidence="10">Iron ABC transporter permease</fullName>
    </submittedName>
</protein>
<feature type="transmembrane region" description="Helical" evidence="8">
    <location>
        <begin position="368"/>
        <end position="392"/>
    </location>
</feature>
<evidence type="ECO:0000313" key="11">
    <source>
        <dbReference type="Proteomes" id="UP000642910"/>
    </source>
</evidence>
<keyword evidence="7 8" id="KW-0472">Membrane</keyword>
<keyword evidence="6 8" id="KW-1133">Transmembrane helix</keyword>
<evidence type="ECO:0000256" key="8">
    <source>
        <dbReference type="RuleBase" id="RU363032"/>
    </source>
</evidence>
<evidence type="ECO:0000256" key="1">
    <source>
        <dbReference type="ARBA" id="ARBA00004429"/>
    </source>
</evidence>
<dbReference type="Pfam" id="PF00528">
    <property type="entry name" value="BPD_transp_1"/>
    <property type="match status" value="1"/>
</dbReference>
<dbReference type="InterPro" id="IPR035906">
    <property type="entry name" value="MetI-like_sf"/>
</dbReference>
<accession>A0ABS0F3L7</accession>
<dbReference type="RefSeq" id="WP_195867621.1">
    <property type="nucleotide sequence ID" value="NZ_JADPKZ010000039.1"/>
</dbReference>
<feature type="transmembrane region" description="Helical" evidence="8">
    <location>
        <begin position="331"/>
        <end position="356"/>
    </location>
</feature>
<feature type="transmembrane region" description="Helical" evidence="8">
    <location>
        <begin position="459"/>
        <end position="478"/>
    </location>
</feature>
<feature type="transmembrane region" description="Helical" evidence="8">
    <location>
        <begin position="48"/>
        <end position="71"/>
    </location>
</feature>
<dbReference type="Gene3D" id="1.10.3720.10">
    <property type="entry name" value="MetI-like"/>
    <property type="match status" value="2"/>
</dbReference>
<proteinExistence type="inferred from homology"/>
<dbReference type="InterPro" id="IPR000515">
    <property type="entry name" value="MetI-like"/>
</dbReference>
<sequence length="549" mass="56742">MKSRISWIAAVGTLVLAAAAAVLCGYPVFHLALELPSAAGIASSLGPLWNSLWTSAVSSAIASLVGMAWAVMLSGAVRRGRAALHAISLLPLWTPPFIGAFALGDAYARAGLLDQLAHVHVSWLYGPWGVTAALAIHAAPIGYLSGLTAIAAMNVEPMWAARSCGAGLWRAFWAAFRPVALRPLLAACALSFAFSLGDFGVPYELGEPSGFRTAATSIFANLSTGGTQGFTAATWQAFELMAVGALAVTVSRAAMRFDPGLGTSAPGATPLPLFPKRVRAISLAAYGLYVATTSGLPLAALVLTALTRAYGLPPTPRNWDAAGLFSPLVSAWPALVHTVVLAILAAAVIALLGLVAAEAVPASAVARAAHLALWLLYAAPGTAVAVAILVAFGHVLYGTWWILGFAYVAKFYGLADAIVVARGNAPPEPWRAARSFGAGPAGAYGAAIWPAIRPAARQVTLQALMSGLYEVTLASLLYGPNTQTIPVAVLSASEGGDVRTVAVLAVWMTAASFALGLLALREPRRRRSQGLSQLRMAMPAAPLEEVKLG</sequence>
<gene>
    <name evidence="10" type="ORF">IW967_08400</name>
</gene>
<dbReference type="SUPFAM" id="SSF161098">
    <property type="entry name" value="MetI-like"/>
    <property type="match status" value="2"/>
</dbReference>
<keyword evidence="5 8" id="KW-0812">Transmembrane</keyword>
<organism evidence="10 11">
    <name type="scientific">Alicyclobacillus mali</name>
    <name type="common">ex Roth et al. 2021</name>
    <dbReference type="NCBI Taxonomy" id="1123961"/>
    <lineage>
        <taxon>Bacteria</taxon>
        <taxon>Bacillati</taxon>
        <taxon>Bacillota</taxon>
        <taxon>Bacilli</taxon>
        <taxon>Bacillales</taxon>
        <taxon>Alicyclobacillaceae</taxon>
        <taxon>Alicyclobacillus</taxon>
    </lineage>
</organism>
<dbReference type="Proteomes" id="UP000642910">
    <property type="component" value="Unassembled WGS sequence"/>
</dbReference>
<feature type="transmembrane region" description="Helical" evidence="8">
    <location>
        <begin position="123"/>
        <end position="144"/>
    </location>
</feature>
<feature type="transmembrane region" description="Helical" evidence="8">
    <location>
        <begin position="398"/>
        <end position="421"/>
    </location>
</feature>
<dbReference type="PANTHER" id="PTHR43357">
    <property type="entry name" value="INNER MEMBRANE ABC TRANSPORTER PERMEASE PROTEIN YDCV"/>
    <property type="match status" value="1"/>
</dbReference>
<dbReference type="PROSITE" id="PS50928">
    <property type="entry name" value="ABC_TM1"/>
    <property type="match status" value="2"/>
</dbReference>
<evidence type="ECO:0000256" key="2">
    <source>
        <dbReference type="ARBA" id="ARBA00022448"/>
    </source>
</evidence>
<name>A0ABS0F3L7_9BACL</name>
<comment type="similarity">
    <text evidence="8">Belongs to the binding-protein-dependent transport system permease family.</text>
</comment>
<feature type="transmembrane region" description="Helical" evidence="8">
    <location>
        <begin position="286"/>
        <end position="311"/>
    </location>
</feature>
<feature type="transmembrane region" description="Helical" evidence="8">
    <location>
        <begin position="83"/>
        <end position="103"/>
    </location>
</feature>
<evidence type="ECO:0000313" key="10">
    <source>
        <dbReference type="EMBL" id="MBF8377884.1"/>
    </source>
</evidence>
<evidence type="ECO:0000256" key="5">
    <source>
        <dbReference type="ARBA" id="ARBA00022692"/>
    </source>
</evidence>